<keyword evidence="7 9" id="KW-0472">Membrane</keyword>
<evidence type="ECO:0000256" key="9">
    <source>
        <dbReference type="SAM" id="Phobius"/>
    </source>
</evidence>
<dbReference type="AlphaFoldDB" id="A0A8J6HDM2"/>
<dbReference type="FunFam" id="2.70.170.10:FF:000030">
    <property type="entry name" value="AcetylCholine Receptor"/>
    <property type="match status" value="1"/>
</dbReference>
<evidence type="ECO:0000256" key="8">
    <source>
        <dbReference type="ARBA" id="ARBA00023180"/>
    </source>
</evidence>
<dbReference type="CDD" id="cd18997">
    <property type="entry name" value="LGIC_ECD_nAChR"/>
    <property type="match status" value="1"/>
</dbReference>
<dbReference type="InterPro" id="IPR006201">
    <property type="entry name" value="Neur_channel"/>
</dbReference>
<keyword evidence="3 9" id="KW-0812">Transmembrane</keyword>
<dbReference type="PANTHER" id="PTHR45842:SF12">
    <property type="entry name" value="KEKKON 5, ISOFORM A"/>
    <property type="match status" value="1"/>
</dbReference>
<dbReference type="InterPro" id="IPR001611">
    <property type="entry name" value="Leu-rich_rpt"/>
</dbReference>
<evidence type="ECO:0000256" key="5">
    <source>
        <dbReference type="ARBA" id="ARBA00022737"/>
    </source>
</evidence>
<dbReference type="Pfam" id="PF02931">
    <property type="entry name" value="Neur_chan_LBD"/>
    <property type="match status" value="1"/>
</dbReference>
<proteinExistence type="predicted"/>
<dbReference type="PANTHER" id="PTHR45842">
    <property type="entry name" value="SYNAPTIC ADHESION-LIKE MOLECULE SALM"/>
    <property type="match status" value="1"/>
</dbReference>
<evidence type="ECO:0000256" key="3">
    <source>
        <dbReference type="ARBA" id="ARBA00022692"/>
    </source>
</evidence>
<evidence type="ECO:0000256" key="1">
    <source>
        <dbReference type="ARBA" id="ARBA00004370"/>
    </source>
</evidence>
<accession>A0A8J6HDM2</accession>
<comment type="subcellular location">
    <subcellularLocation>
        <location evidence="1">Membrane</location>
    </subcellularLocation>
</comment>
<reference evidence="11" key="1">
    <citation type="journal article" date="2020" name="J Insects Food Feed">
        <title>The yellow mealworm (Tenebrio molitor) genome: a resource for the emerging insects as food and feed industry.</title>
        <authorList>
            <person name="Eriksson T."/>
            <person name="Andere A."/>
            <person name="Kelstrup H."/>
            <person name="Emery V."/>
            <person name="Picard C."/>
        </authorList>
    </citation>
    <scope>NUCLEOTIDE SEQUENCE</scope>
    <source>
        <strain evidence="11">Stoneville</strain>
        <tissue evidence="11">Whole head</tissue>
    </source>
</reference>
<dbReference type="GO" id="GO:0016020">
    <property type="term" value="C:membrane"/>
    <property type="evidence" value="ECO:0007669"/>
    <property type="project" value="UniProtKB-SubCell"/>
</dbReference>
<dbReference type="SMART" id="SM00369">
    <property type="entry name" value="LRR_TYP"/>
    <property type="match status" value="7"/>
</dbReference>
<reference evidence="11" key="2">
    <citation type="submission" date="2021-08" db="EMBL/GenBank/DDBJ databases">
        <authorList>
            <person name="Eriksson T."/>
        </authorList>
    </citation>
    <scope>NUCLEOTIDE SEQUENCE</scope>
    <source>
        <strain evidence="11">Stoneville</strain>
        <tissue evidence="11">Whole head</tissue>
    </source>
</reference>
<dbReference type="Gene3D" id="3.80.10.10">
    <property type="entry name" value="Ribonuclease Inhibitor"/>
    <property type="match status" value="2"/>
</dbReference>
<keyword evidence="4" id="KW-0732">Signal</keyword>
<evidence type="ECO:0000256" key="4">
    <source>
        <dbReference type="ARBA" id="ARBA00022729"/>
    </source>
</evidence>
<dbReference type="SUPFAM" id="SSF90112">
    <property type="entry name" value="Neurotransmitter-gated ion-channel transmembrane pore"/>
    <property type="match status" value="1"/>
</dbReference>
<feature type="transmembrane region" description="Helical" evidence="9">
    <location>
        <begin position="237"/>
        <end position="260"/>
    </location>
</feature>
<keyword evidence="2" id="KW-0433">Leucine-rich repeat</keyword>
<evidence type="ECO:0000313" key="11">
    <source>
        <dbReference type="EMBL" id="KAH0812749.1"/>
    </source>
</evidence>
<evidence type="ECO:0000256" key="7">
    <source>
        <dbReference type="ARBA" id="ARBA00023136"/>
    </source>
</evidence>
<dbReference type="InterPro" id="IPR036719">
    <property type="entry name" value="Neuro-gated_channel_TM_sf"/>
</dbReference>
<dbReference type="Gene3D" id="2.70.170.10">
    <property type="entry name" value="Neurotransmitter-gated ion-channel ligand-binding domain"/>
    <property type="match status" value="1"/>
</dbReference>
<dbReference type="GO" id="GO:0005230">
    <property type="term" value="F:extracellular ligand-gated monoatomic ion channel activity"/>
    <property type="evidence" value="ECO:0007669"/>
    <property type="project" value="InterPro"/>
</dbReference>
<evidence type="ECO:0000259" key="10">
    <source>
        <dbReference type="Pfam" id="PF02931"/>
    </source>
</evidence>
<evidence type="ECO:0000313" key="12">
    <source>
        <dbReference type="Proteomes" id="UP000719412"/>
    </source>
</evidence>
<dbReference type="Proteomes" id="UP000719412">
    <property type="component" value="Unassembled WGS sequence"/>
</dbReference>
<dbReference type="SUPFAM" id="SSF63712">
    <property type="entry name" value="Nicotinic receptor ligand binding domain-like"/>
    <property type="match status" value="1"/>
</dbReference>
<dbReference type="Pfam" id="PF13855">
    <property type="entry name" value="LRR_8"/>
    <property type="match status" value="3"/>
</dbReference>
<dbReference type="InterPro" id="IPR006202">
    <property type="entry name" value="Neur_chan_lig-bd"/>
</dbReference>
<keyword evidence="5" id="KW-0677">Repeat</keyword>
<organism evidence="11 12">
    <name type="scientific">Tenebrio molitor</name>
    <name type="common">Yellow mealworm beetle</name>
    <dbReference type="NCBI Taxonomy" id="7067"/>
    <lineage>
        <taxon>Eukaryota</taxon>
        <taxon>Metazoa</taxon>
        <taxon>Ecdysozoa</taxon>
        <taxon>Arthropoda</taxon>
        <taxon>Hexapoda</taxon>
        <taxon>Insecta</taxon>
        <taxon>Pterygota</taxon>
        <taxon>Neoptera</taxon>
        <taxon>Endopterygota</taxon>
        <taxon>Coleoptera</taxon>
        <taxon>Polyphaga</taxon>
        <taxon>Cucujiformia</taxon>
        <taxon>Tenebrionidae</taxon>
        <taxon>Tenebrio</taxon>
    </lineage>
</organism>
<sequence>MWRRDDEIGPQPIWNSTHTDKLRQDLLLNYDKFARPAQHYNVTKVRFGLTIRHIELNEFKSSLVVHTWIRLAWKDEKLKWNSSNYGGLTTLNLADHEIWQPDIFLYNSATSTAITHYGNIHCVVHNQGDVLWVPPSQFSVLCSLNLKYWPFDTQHCEMIFGSWTYAGDQIDIDLIENKTKLDLLIANSEWEIVKTSISKTFKYYPCCPDPYPEVSVRIILNRISPSYKALIITPAFVLFYSSSLYVVAFSLITSVVVIWLSRTKHSSPLPWVIKQPLTGTFGKLLGLNTYIQQSSLTSHRVTAEEMRDHQVTDFEENNSGDEHHIIRSSNKMPIQQDWILFAAAIDRLSFCFFWKLNQQFHKEKFPVPSSGVSTSLVVGQKIENVTALLLIQEKAVMGYSSRSRGRMWRCASSSSGHDVLVLKGENKSVSSKPSVQGVLKSAVAFGIYLPGSLAEPLREFDPTKTPPRFFTITFDRRGIRFITGRAFSTLSNVQYIYLQSNSIQEIAPEAFWGLRQVYELHLENNQISGLNPGFLDDLEANTVDLSNNKIKILPNSAFEGSLGILILDLSKNLIKTVEADAFVGLESLEVLNLEHNQICHLTLGVFKHSSTLRRLNLADNKLTKFTIGTFSGLTNLNSLILANNTISVFDGNILIPFNHLSKLDVSHNGIYYFDANSIHINVPTLKTLRIDDNLLSCIHLTNVIQFFKKVHVEVVNTVGRYHVQNVNGIACTEMVLTQAVDFEQFLKVANEDTKKSIVYC</sequence>
<comment type="caution">
    <text evidence="11">The sequence shown here is derived from an EMBL/GenBank/DDBJ whole genome shotgun (WGS) entry which is preliminary data.</text>
</comment>
<evidence type="ECO:0000256" key="6">
    <source>
        <dbReference type="ARBA" id="ARBA00022989"/>
    </source>
</evidence>
<dbReference type="PRINTS" id="PR00252">
    <property type="entry name" value="NRIONCHANNEL"/>
</dbReference>
<gene>
    <name evidence="11" type="ORF">GEV33_010044</name>
</gene>
<evidence type="ECO:0000256" key="2">
    <source>
        <dbReference type="ARBA" id="ARBA00022614"/>
    </source>
</evidence>
<dbReference type="InterPro" id="IPR003591">
    <property type="entry name" value="Leu-rich_rpt_typical-subtyp"/>
</dbReference>
<dbReference type="InterPro" id="IPR050467">
    <property type="entry name" value="LRFN"/>
</dbReference>
<dbReference type="EMBL" id="JABDTM020025817">
    <property type="protein sequence ID" value="KAH0812749.1"/>
    <property type="molecule type" value="Genomic_DNA"/>
</dbReference>
<feature type="domain" description="Neurotransmitter-gated ion-channel ligand-binding" evidence="10">
    <location>
        <begin position="20"/>
        <end position="222"/>
    </location>
</feature>
<keyword evidence="12" id="KW-1185">Reference proteome</keyword>
<protein>
    <recommendedName>
        <fullName evidence="10">Neurotransmitter-gated ion-channel ligand-binding domain-containing protein</fullName>
    </recommendedName>
</protein>
<dbReference type="InterPro" id="IPR032675">
    <property type="entry name" value="LRR_dom_sf"/>
</dbReference>
<dbReference type="GO" id="GO:0004888">
    <property type="term" value="F:transmembrane signaling receptor activity"/>
    <property type="evidence" value="ECO:0007669"/>
    <property type="project" value="InterPro"/>
</dbReference>
<keyword evidence="6 9" id="KW-1133">Transmembrane helix</keyword>
<dbReference type="InterPro" id="IPR036734">
    <property type="entry name" value="Neur_chan_lig-bd_sf"/>
</dbReference>
<name>A0A8J6HDM2_TENMO</name>
<keyword evidence="8" id="KW-0325">Glycoprotein</keyword>
<dbReference type="SUPFAM" id="SSF52058">
    <property type="entry name" value="L domain-like"/>
    <property type="match status" value="1"/>
</dbReference>